<protein>
    <submittedName>
        <fullName evidence="1">Uncharacterized protein</fullName>
    </submittedName>
</protein>
<name>A0A382QWJ5_9ZZZZ</name>
<dbReference type="EMBL" id="UINC01117128">
    <property type="protein sequence ID" value="SVC89337.1"/>
    <property type="molecule type" value="Genomic_DNA"/>
</dbReference>
<organism evidence="1">
    <name type="scientific">marine metagenome</name>
    <dbReference type="NCBI Taxonomy" id="408172"/>
    <lineage>
        <taxon>unclassified sequences</taxon>
        <taxon>metagenomes</taxon>
        <taxon>ecological metagenomes</taxon>
    </lineage>
</organism>
<accession>A0A382QWJ5</accession>
<feature type="non-terminal residue" evidence="1">
    <location>
        <position position="1"/>
    </location>
</feature>
<sequence length="32" mass="3785">KEQERHLSTIEETLIQNESMHLEPIRHLQTGS</sequence>
<proteinExistence type="predicted"/>
<feature type="non-terminal residue" evidence="1">
    <location>
        <position position="32"/>
    </location>
</feature>
<dbReference type="AlphaFoldDB" id="A0A382QWJ5"/>
<evidence type="ECO:0000313" key="1">
    <source>
        <dbReference type="EMBL" id="SVC89337.1"/>
    </source>
</evidence>
<gene>
    <name evidence="1" type="ORF">METZ01_LOCUS342191</name>
</gene>
<reference evidence="1" key="1">
    <citation type="submission" date="2018-05" db="EMBL/GenBank/DDBJ databases">
        <authorList>
            <person name="Lanie J.A."/>
            <person name="Ng W.-L."/>
            <person name="Kazmierczak K.M."/>
            <person name="Andrzejewski T.M."/>
            <person name="Davidsen T.M."/>
            <person name="Wayne K.J."/>
            <person name="Tettelin H."/>
            <person name="Glass J.I."/>
            <person name="Rusch D."/>
            <person name="Podicherti R."/>
            <person name="Tsui H.-C.T."/>
            <person name="Winkler M.E."/>
        </authorList>
    </citation>
    <scope>NUCLEOTIDE SEQUENCE</scope>
</reference>